<keyword evidence="4 6" id="KW-1133">Transmembrane helix</keyword>
<dbReference type="RefSeq" id="WP_225532273.1">
    <property type="nucleotide sequence ID" value="NZ_LR134372.1"/>
</dbReference>
<dbReference type="CDD" id="cd16015">
    <property type="entry name" value="LTA_synthase"/>
    <property type="match status" value="1"/>
</dbReference>
<evidence type="ECO:0000256" key="6">
    <source>
        <dbReference type="SAM" id="Phobius"/>
    </source>
</evidence>
<dbReference type="InterPro" id="IPR017850">
    <property type="entry name" value="Alkaline_phosphatase_core_sf"/>
</dbReference>
<dbReference type="Pfam" id="PF00884">
    <property type="entry name" value="Sulfatase"/>
    <property type="match status" value="1"/>
</dbReference>
<name>A0A3S4U4A5_CAMUP</name>
<evidence type="ECO:0000256" key="4">
    <source>
        <dbReference type="ARBA" id="ARBA00022989"/>
    </source>
</evidence>
<dbReference type="Gene3D" id="3.40.720.10">
    <property type="entry name" value="Alkaline Phosphatase, subunit A"/>
    <property type="match status" value="1"/>
</dbReference>
<feature type="transmembrane region" description="Helical" evidence="6">
    <location>
        <begin position="100"/>
        <end position="120"/>
    </location>
</feature>
<comment type="subcellular location">
    <subcellularLocation>
        <location evidence="1">Cell membrane</location>
        <topology evidence="1">Multi-pass membrane protein</topology>
    </subcellularLocation>
</comment>
<feature type="transmembrane region" description="Helical" evidence="6">
    <location>
        <begin position="12"/>
        <end position="36"/>
    </location>
</feature>
<feature type="domain" description="Sulfatase N-terminal" evidence="7">
    <location>
        <begin position="203"/>
        <end position="483"/>
    </location>
</feature>
<dbReference type="GO" id="GO:0005886">
    <property type="term" value="C:plasma membrane"/>
    <property type="evidence" value="ECO:0007669"/>
    <property type="project" value="UniProtKB-SubCell"/>
</dbReference>
<dbReference type="AlphaFoldDB" id="A0A3S4U4A5"/>
<dbReference type="GO" id="GO:0016740">
    <property type="term" value="F:transferase activity"/>
    <property type="evidence" value="ECO:0007669"/>
    <property type="project" value="UniProtKB-KW"/>
</dbReference>
<evidence type="ECO:0000256" key="2">
    <source>
        <dbReference type="ARBA" id="ARBA00022475"/>
    </source>
</evidence>
<evidence type="ECO:0000259" key="7">
    <source>
        <dbReference type="Pfam" id="PF00884"/>
    </source>
</evidence>
<sequence length="571" mass="66471">MGGGGLILKIYTYLSSSYIAFLSFVILISSFIHYYYFQMYGEKINVFIFGLKDDDTSAVLSIIFEDYPIVTILILAVLFSIFSFWFSIKIMRFELKKVKISLILLILLNVALLYLYTVALRGHFTYNALRASNYEFSTTKAFNEISTNPLMAFSWAYKEYKNTLELPKVPDDAIKNLEKELFDILDTTTSHNNHAKNHVYFNLMESFGLNVLDFSNEKHNFLAELQKHFDEDFVWKRFLSAGNNTIESLNRLIFLSPNIISNGLYQKQVLSLSPLQIYKKAGYEVIFVYSGNASWYNLGNYFKFQGADRIVDENTLLEEFPQAKATKHKYGIADEFMYEKIYSIFKEAKKPTLIVSLSISTHRPYIHESKKKLFDENKLEPRLLESFIIDNPQNALKTYAYANDEFGKFLSKVKQSDLKDKIIIAATGDHRFRDLKMDSNTHKAFAYSVPFYLYLPQHLRHNLDYDKNRVGSHKDIFPTLYHLSLSQTQYLGLGGRNMLAKAKDAKKEFGFNELVWIDENGVYSGDKGYYFENNASLKNTNESFEPSLYHKNFSQNYKKLYSYQLSKRLEK</sequence>
<organism evidence="8 9">
    <name type="scientific">Campylobacter upsaliensis</name>
    <dbReference type="NCBI Taxonomy" id="28080"/>
    <lineage>
        <taxon>Bacteria</taxon>
        <taxon>Pseudomonadati</taxon>
        <taxon>Campylobacterota</taxon>
        <taxon>Epsilonproteobacteria</taxon>
        <taxon>Campylobacterales</taxon>
        <taxon>Campylobacteraceae</taxon>
        <taxon>Campylobacter</taxon>
    </lineage>
</organism>
<keyword evidence="5 6" id="KW-0472">Membrane</keyword>
<dbReference type="Proteomes" id="UP000278157">
    <property type="component" value="Chromosome"/>
</dbReference>
<reference evidence="8 9" key="1">
    <citation type="submission" date="2018-12" db="EMBL/GenBank/DDBJ databases">
        <authorList>
            <consortium name="Pathogen Informatics"/>
        </authorList>
    </citation>
    <scope>NUCLEOTIDE SEQUENCE [LARGE SCALE GENOMIC DNA]</scope>
    <source>
        <strain evidence="8 9">NCTC11541</strain>
    </source>
</reference>
<keyword evidence="2" id="KW-1003">Cell membrane</keyword>
<gene>
    <name evidence="8" type="ORF">NCTC11541_00136</name>
</gene>
<protein>
    <submittedName>
        <fullName evidence="8">Phosphoglycerol transferase</fullName>
    </submittedName>
</protein>
<keyword evidence="3 6" id="KW-0812">Transmembrane</keyword>
<evidence type="ECO:0000313" key="9">
    <source>
        <dbReference type="Proteomes" id="UP000278157"/>
    </source>
</evidence>
<dbReference type="PANTHER" id="PTHR47371">
    <property type="entry name" value="LIPOTEICHOIC ACID SYNTHASE"/>
    <property type="match status" value="1"/>
</dbReference>
<dbReference type="EMBL" id="LR134372">
    <property type="protein sequence ID" value="VEG84120.1"/>
    <property type="molecule type" value="Genomic_DNA"/>
</dbReference>
<proteinExistence type="predicted"/>
<evidence type="ECO:0000256" key="5">
    <source>
        <dbReference type="ARBA" id="ARBA00023136"/>
    </source>
</evidence>
<evidence type="ECO:0000256" key="3">
    <source>
        <dbReference type="ARBA" id="ARBA00022692"/>
    </source>
</evidence>
<dbReference type="InterPro" id="IPR000917">
    <property type="entry name" value="Sulfatase_N"/>
</dbReference>
<feature type="transmembrane region" description="Helical" evidence="6">
    <location>
        <begin position="67"/>
        <end position="88"/>
    </location>
</feature>
<accession>A0A3S4U4A5</accession>
<keyword evidence="8" id="KW-0808">Transferase</keyword>
<dbReference type="InterPro" id="IPR050448">
    <property type="entry name" value="OpgB/LTA_synthase_biosynth"/>
</dbReference>
<evidence type="ECO:0000313" key="8">
    <source>
        <dbReference type="EMBL" id="VEG84120.1"/>
    </source>
</evidence>
<dbReference type="SUPFAM" id="SSF53649">
    <property type="entry name" value="Alkaline phosphatase-like"/>
    <property type="match status" value="1"/>
</dbReference>
<evidence type="ECO:0000256" key="1">
    <source>
        <dbReference type="ARBA" id="ARBA00004651"/>
    </source>
</evidence>
<dbReference type="PANTHER" id="PTHR47371:SF3">
    <property type="entry name" value="PHOSPHOGLYCEROL TRANSFERASE I"/>
    <property type="match status" value="1"/>
</dbReference>